<dbReference type="GO" id="GO:0070124">
    <property type="term" value="P:mitochondrial translational initiation"/>
    <property type="evidence" value="ECO:0000318"/>
    <property type="project" value="GO_Central"/>
</dbReference>
<dbReference type="GO" id="GO:0005737">
    <property type="term" value="C:cytoplasm"/>
    <property type="evidence" value="ECO:0000318"/>
    <property type="project" value="GO_Central"/>
</dbReference>
<dbReference type="Pfam" id="PF11987">
    <property type="entry name" value="IF-2"/>
    <property type="match status" value="1"/>
</dbReference>
<dbReference type="AlphaFoldDB" id="Q757P6"/>
<comment type="similarity">
    <text evidence="2">Belongs to the TRAFAC class translation factor GTPase superfamily. Classic translation factor GTPase family. IF-2 subfamily.</text>
</comment>
<keyword evidence="5" id="KW-0648">Protein biosynthesis</keyword>
<dbReference type="STRING" id="284811.Q757P6"/>
<dbReference type="FunFam" id="2.40.30.10:FF:000008">
    <property type="entry name" value="Translation initiation factor IF-2"/>
    <property type="match status" value="1"/>
</dbReference>
<dbReference type="NCBIfam" id="TIGR00231">
    <property type="entry name" value="small_GTP"/>
    <property type="match status" value="1"/>
</dbReference>
<dbReference type="KEGG" id="ago:AGOS_AEL034W"/>
<dbReference type="GO" id="GO:0003924">
    <property type="term" value="F:GTPase activity"/>
    <property type="evidence" value="ECO:0007669"/>
    <property type="project" value="InterPro"/>
</dbReference>
<keyword evidence="8" id="KW-0342">GTP-binding</keyword>
<evidence type="ECO:0000256" key="5">
    <source>
        <dbReference type="ARBA" id="ARBA00022917"/>
    </source>
</evidence>
<dbReference type="GeneID" id="4621023"/>
<dbReference type="Pfam" id="PF22042">
    <property type="entry name" value="EF-G_D2"/>
    <property type="match status" value="1"/>
</dbReference>
<dbReference type="InterPro" id="IPR023115">
    <property type="entry name" value="TIF_IF2_dom3"/>
</dbReference>
<dbReference type="SUPFAM" id="SSF52156">
    <property type="entry name" value="Initiation factor IF2/eIF5b, domain 3"/>
    <property type="match status" value="1"/>
</dbReference>
<dbReference type="FunFam" id="2.40.30.10:FF:000126">
    <property type="entry name" value="Mitochondrial translation initiation factor"/>
    <property type="match status" value="1"/>
</dbReference>
<dbReference type="InterPro" id="IPR015760">
    <property type="entry name" value="TIF_IF2"/>
</dbReference>
<evidence type="ECO:0000256" key="9">
    <source>
        <dbReference type="ARBA" id="ARBA00025162"/>
    </source>
</evidence>
<gene>
    <name evidence="12" type="ORF">AGOS_AEL034W</name>
</gene>
<evidence type="ECO:0000256" key="8">
    <source>
        <dbReference type="ARBA" id="ARBA00023134"/>
    </source>
</evidence>
<dbReference type="FunCoup" id="Q757P6">
    <property type="interactions" value="507"/>
</dbReference>
<evidence type="ECO:0000256" key="10">
    <source>
        <dbReference type="ARBA" id="ARBA00044200"/>
    </source>
</evidence>
<evidence type="ECO:0000259" key="11">
    <source>
        <dbReference type="PROSITE" id="PS51722"/>
    </source>
</evidence>
<keyword evidence="13" id="KW-1185">Reference proteome</keyword>
<dbReference type="FunFam" id="3.40.50.10050:FF:000001">
    <property type="entry name" value="Translation initiation factor IF-2"/>
    <property type="match status" value="1"/>
</dbReference>
<reference evidence="13" key="2">
    <citation type="journal article" date="2013" name="G3 (Bethesda)">
        <title>Genomes of Ashbya fungi isolated from insects reveal four mating-type loci, numerous translocations, lack of transposons, and distinct gene duplications.</title>
        <authorList>
            <person name="Dietrich F.S."/>
            <person name="Voegeli S."/>
            <person name="Kuo S."/>
            <person name="Philippsen P."/>
        </authorList>
    </citation>
    <scope>GENOME REANNOTATION</scope>
    <source>
        <strain evidence="13">ATCC 10895 / CBS 109.51 / FGSC 9923 / NRRL Y-1056</strain>
    </source>
</reference>
<dbReference type="InterPro" id="IPR036925">
    <property type="entry name" value="TIF_IF2_dom3_sf"/>
</dbReference>
<dbReference type="SUPFAM" id="SSF52540">
    <property type="entry name" value="P-loop containing nucleoside triphosphate hydrolases"/>
    <property type="match status" value="1"/>
</dbReference>
<dbReference type="NCBIfam" id="TIGR00487">
    <property type="entry name" value="IF-2"/>
    <property type="match status" value="1"/>
</dbReference>
<protein>
    <recommendedName>
        <fullName evidence="10">Translation initiation factor IF-2, mitochondrial</fullName>
    </recommendedName>
</protein>
<evidence type="ECO:0000256" key="4">
    <source>
        <dbReference type="ARBA" id="ARBA00022741"/>
    </source>
</evidence>
<dbReference type="PROSITE" id="PS51722">
    <property type="entry name" value="G_TR_2"/>
    <property type="match status" value="1"/>
</dbReference>
<dbReference type="PANTHER" id="PTHR43381">
    <property type="entry name" value="TRANSLATION INITIATION FACTOR IF-2-RELATED"/>
    <property type="match status" value="1"/>
</dbReference>
<dbReference type="GO" id="GO:0003743">
    <property type="term" value="F:translation initiation factor activity"/>
    <property type="evidence" value="ECO:0000318"/>
    <property type="project" value="GO_Central"/>
</dbReference>
<evidence type="ECO:0000256" key="6">
    <source>
        <dbReference type="ARBA" id="ARBA00022946"/>
    </source>
</evidence>
<dbReference type="EMBL" id="AE016818">
    <property type="protein sequence ID" value="AAS52651.1"/>
    <property type="molecule type" value="Genomic_DNA"/>
</dbReference>
<sequence length="671" mass="74385">MFLLRRSTSVVSRQLLAPGRHAWAPIQPVAWTASRQYAKRPKKAKLKRPKAKLKPLTFPIPPYISANNLANLLKMNINTLIGDLKKLGFEKAKADYIISRDYIELILEEYSYQLPSGREIVTPENVYDELKQPADPKALKDRPPVVTIMGHVDHGKTTILDYLRKSSIVSQEFGGITQHIGAFQVVTPVSKRKITFLDTPGHEAFLKMRERGANITDIVVLVVSAEDSIKPQTIEAIKHVKKSGNELIVAITKVDKLRSAKEKETVINKIMNDLLQHEIHAEDLGGNVPVIPISAKSGENMDLLEENIILVSDGMELQAEVGKNTLVEGWILESEVQKTLGNVSTVLIKKGIIRKGAVLLSGNTYCKVRNLIGENGASVAMATPAQAVEVTGWKQLPMAGDQVIQVDSEAIAKKYVGKRLHLIELEKEASTVDKMNEARALVHETPTDLGTDDTEPEPVVPEGPRSVNFIVKADFYGSLEAITESISHLGNDEVICKVVEASVGIPTINDLSLARITDSVILCFNLGNLPGDVLNNKEKIEIRQYTVIYKLIEDVTERLTENLEPIYEDKVIATADIKEIFMFDLKHKVIRIAGCKVNNGKLTRNSLVKITRGPEEKVIFDGKLATLKQGKEAAKEVTKGNECGVTFDDFEDYLAGDKILVYEKVKVPRYL</sequence>
<dbReference type="InterPro" id="IPR009000">
    <property type="entry name" value="Transl_B-barrel_sf"/>
</dbReference>
<dbReference type="Proteomes" id="UP000000591">
    <property type="component" value="Chromosome V"/>
</dbReference>
<dbReference type="CDD" id="cd01887">
    <property type="entry name" value="IF2_eIF5B"/>
    <property type="match status" value="1"/>
</dbReference>
<dbReference type="Pfam" id="PF04760">
    <property type="entry name" value="IF2_N"/>
    <property type="match status" value="1"/>
</dbReference>
<reference evidence="12 13" key="1">
    <citation type="journal article" date="2004" name="Science">
        <title>The Ashbya gossypii genome as a tool for mapping the ancient Saccharomyces cerevisiae genome.</title>
        <authorList>
            <person name="Dietrich F.S."/>
            <person name="Voegeli S."/>
            <person name="Brachat S."/>
            <person name="Lerch A."/>
            <person name="Gates K."/>
            <person name="Steiner S."/>
            <person name="Mohr C."/>
            <person name="Pohlmann R."/>
            <person name="Luedi P."/>
            <person name="Choi S."/>
            <person name="Wing R.A."/>
            <person name="Flavier A."/>
            <person name="Gaffney T.D."/>
            <person name="Philippsen P."/>
        </authorList>
    </citation>
    <scope>NUCLEOTIDE SEQUENCE [LARGE SCALE GENOMIC DNA]</scope>
    <source>
        <strain evidence="13">ATCC 10895 / CBS 109.51 / FGSC 9923 / NRRL Y-1056</strain>
    </source>
</reference>
<dbReference type="PANTHER" id="PTHR43381:SF20">
    <property type="entry name" value="TRANSLATION INITIATION FACTOR IF-2, MITOCHONDRIAL"/>
    <property type="match status" value="1"/>
</dbReference>
<dbReference type="HOGENOM" id="CLU_006301_10_2_1"/>
<feature type="domain" description="Tr-type G" evidence="11">
    <location>
        <begin position="141"/>
        <end position="318"/>
    </location>
</feature>
<dbReference type="InterPro" id="IPR006847">
    <property type="entry name" value="IF2_N"/>
</dbReference>
<dbReference type="GO" id="GO:0005525">
    <property type="term" value="F:GTP binding"/>
    <property type="evidence" value="ECO:0007669"/>
    <property type="project" value="UniProtKB-KW"/>
</dbReference>
<dbReference type="RefSeq" id="NP_984827.1">
    <property type="nucleotide sequence ID" value="NM_210181.1"/>
</dbReference>
<comment type="function">
    <text evidence="9">One of the essential components for the initiation of protein synthesis. Protects formylmethionyl-tRNA from spontaneous hydrolysis and promotes its binding to the 30S ribosomal subunits. Also involved in the hydrolysis of GTP during the formation of the 70S ribosomal complex.</text>
</comment>
<accession>Q757P6</accession>
<dbReference type="Gene3D" id="3.40.50.300">
    <property type="entry name" value="P-loop containing nucleotide triphosphate hydrolases"/>
    <property type="match status" value="1"/>
</dbReference>
<evidence type="ECO:0000256" key="3">
    <source>
        <dbReference type="ARBA" id="ARBA00022540"/>
    </source>
</evidence>
<keyword evidence="7" id="KW-0496">Mitochondrion</keyword>
<dbReference type="InterPro" id="IPR000178">
    <property type="entry name" value="TF_IF2_bacterial-like"/>
</dbReference>
<keyword evidence="4" id="KW-0547">Nucleotide-binding</keyword>
<dbReference type="GO" id="GO:0005739">
    <property type="term" value="C:mitochondrion"/>
    <property type="evidence" value="ECO:0000318"/>
    <property type="project" value="GO_Central"/>
</dbReference>
<dbReference type="OrthoDB" id="361630at2759"/>
<dbReference type="CDD" id="cd03702">
    <property type="entry name" value="IF2_mtIF2_II"/>
    <property type="match status" value="1"/>
</dbReference>
<evidence type="ECO:0000313" key="13">
    <source>
        <dbReference type="Proteomes" id="UP000000591"/>
    </source>
</evidence>
<dbReference type="SUPFAM" id="SSF50447">
    <property type="entry name" value="Translation proteins"/>
    <property type="match status" value="2"/>
</dbReference>
<dbReference type="InterPro" id="IPR000795">
    <property type="entry name" value="T_Tr_GTP-bd_dom"/>
</dbReference>
<proteinExistence type="inferred from homology"/>
<comment type="subcellular location">
    <subcellularLocation>
        <location evidence="1">Mitochondrion</location>
    </subcellularLocation>
</comment>
<dbReference type="FunFam" id="3.40.50.300:FF:000019">
    <property type="entry name" value="Translation initiation factor IF-2"/>
    <property type="match status" value="1"/>
</dbReference>
<dbReference type="InterPro" id="IPR027417">
    <property type="entry name" value="P-loop_NTPase"/>
</dbReference>
<keyword evidence="3" id="KW-0396">Initiation factor</keyword>
<dbReference type="InterPro" id="IPR044145">
    <property type="entry name" value="IF2_II"/>
</dbReference>
<dbReference type="InterPro" id="IPR005225">
    <property type="entry name" value="Small_GTP-bd"/>
</dbReference>
<dbReference type="Gene3D" id="3.40.50.10050">
    <property type="entry name" value="Translation initiation factor IF- 2, domain 3"/>
    <property type="match status" value="1"/>
</dbReference>
<dbReference type="InParanoid" id="Q757P6"/>
<name>Q757P6_EREGS</name>
<dbReference type="eggNOG" id="KOG1145">
    <property type="taxonomic scope" value="Eukaryota"/>
</dbReference>
<organism evidence="12 13">
    <name type="scientific">Eremothecium gossypii (strain ATCC 10895 / CBS 109.51 / FGSC 9923 / NRRL Y-1056)</name>
    <name type="common">Yeast</name>
    <name type="synonym">Ashbya gossypii</name>
    <dbReference type="NCBI Taxonomy" id="284811"/>
    <lineage>
        <taxon>Eukaryota</taxon>
        <taxon>Fungi</taxon>
        <taxon>Dikarya</taxon>
        <taxon>Ascomycota</taxon>
        <taxon>Saccharomycotina</taxon>
        <taxon>Saccharomycetes</taxon>
        <taxon>Saccharomycetales</taxon>
        <taxon>Saccharomycetaceae</taxon>
        <taxon>Eremothecium</taxon>
    </lineage>
</organism>
<evidence type="ECO:0000256" key="7">
    <source>
        <dbReference type="ARBA" id="ARBA00023128"/>
    </source>
</evidence>
<keyword evidence="6" id="KW-0809">Transit peptide</keyword>
<dbReference type="InterPro" id="IPR053905">
    <property type="entry name" value="EF-G-like_DII"/>
</dbReference>
<evidence type="ECO:0000313" key="12">
    <source>
        <dbReference type="EMBL" id="AAS52651.1"/>
    </source>
</evidence>
<dbReference type="Gene3D" id="2.40.30.10">
    <property type="entry name" value="Translation factors"/>
    <property type="match status" value="2"/>
</dbReference>
<evidence type="ECO:0000256" key="1">
    <source>
        <dbReference type="ARBA" id="ARBA00004173"/>
    </source>
</evidence>
<dbReference type="CDD" id="cd03692">
    <property type="entry name" value="mtIF2_IVc"/>
    <property type="match status" value="1"/>
</dbReference>
<dbReference type="Pfam" id="PF00009">
    <property type="entry name" value="GTP_EFTU"/>
    <property type="match status" value="1"/>
</dbReference>
<evidence type="ECO:0000256" key="2">
    <source>
        <dbReference type="ARBA" id="ARBA00007733"/>
    </source>
</evidence>
<dbReference type="OMA" id="TIVCYQI"/>